<reference evidence="1 2" key="1">
    <citation type="submission" date="2018-11" db="EMBL/GenBank/DDBJ databases">
        <title>Genome assembly of Steccherinum ochraceum LE-BIN_3174, the white-rot fungus of the Steccherinaceae family (The Residual Polyporoid clade, Polyporales, Basidiomycota).</title>
        <authorList>
            <person name="Fedorova T.V."/>
            <person name="Glazunova O.A."/>
            <person name="Landesman E.O."/>
            <person name="Moiseenko K.V."/>
            <person name="Psurtseva N.V."/>
            <person name="Savinova O.S."/>
            <person name="Shakhova N.V."/>
            <person name="Tyazhelova T.V."/>
            <person name="Vasina D.V."/>
        </authorList>
    </citation>
    <scope>NUCLEOTIDE SEQUENCE [LARGE SCALE GENOMIC DNA]</scope>
    <source>
        <strain evidence="1 2">LE-BIN_3174</strain>
    </source>
</reference>
<evidence type="ECO:0008006" key="3">
    <source>
        <dbReference type="Google" id="ProtNLM"/>
    </source>
</evidence>
<sequence length="393" mass="44219">MKLPAELNDLTLDYLYNDRSALAQCSLVCKDWVTSARYHLWHTTQVYLTSSKIDSKLHRLIALPHITFHIQHVVITSRSLSGGPRTETDIHLLHRVLSLLSEYPQIRSLTLKNIAFGTNTCSGPGCSALRLPSIRQLILQDVAFEALHDVQWLWCVCPQADRFQLDKVWWRPWVDGGMDWRVAGETPRLSYKELALGHCFSRDSVAKWLLGMSPSLNVQTLRLPLVSVHDSFLVDLLRGIGVSLEHLEIGSLGHVKNSTQYTSFFDFSANTELKSISIGLPMYRDSLTVLSWITTILSQIVSTTVTQITFSILPIHISQNAPGLLAAFDWPTLVSVLERPQFVKLSNIVFRLSGQAEYAKYPHNFTPLGPLLTEMVMGHFDSLRCKGVKVSIA</sequence>
<organism evidence="1 2">
    <name type="scientific">Steccherinum ochraceum</name>
    <dbReference type="NCBI Taxonomy" id="92696"/>
    <lineage>
        <taxon>Eukaryota</taxon>
        <taxon>Fungi</taxon>
        <taxon>Dikarya</taxon>
        <taxon>Basidiomycota</taxon>
        <taxon>Agaricomycotina</taxon>
        <taxon>Agaricomycetes</taxon>
        <taxon>Polyporales</taxon>
        <taxon>Steccherinaceae</taxon>
        <taxon>Steccherinum</taxon>
    </lineage>
</organism>
<keyword evidence="2" id="KW-1185">Reference proteome</keyword>
<name>A0A4R0RGJ9_9APHY</name>
<evidence type="ECO:0000313" key="2">
    <source>
        <dbReference type="Proteomes" id="UP000292702"/>
    </source>
</evidence>
<gene>
    <name evidence="1" type="ORF">EIP91_003617</name>
</gene>
<evidence type="ECO:0000313" key="1">
    <source>
        <dbReference type="EMBL" id="TCD64805.1"/>
    </source>
</evidence>
<comment type="caution">
    <text evidence="1">The sequence shown here is derived from an EMBL/GenBank/DDBJ whole genome shotgun (WGS) entry which is preliminary data.</text>
</comment>
<accession>A0A4R0RGJ9</accession>
<dbReference type="Proteomes" id="UP000292702">
    <property type="component" value="Unassembled WGS sequence"/>
</dbReference>
<dbReference type="EMBL" id="RWJN01000214">
    <property type="protein sequence ID" value="TCD64805.1"/>
    <property type="molecule type" value="Genomic_DNA"/>
</dbReference>
<dbReference type="OrthoDB" id="2788229at2759"/>
<proteinExistence type="predicted"/>
<dbReference type="STRING" id="92696.A0A4R0RGJ9"/>
<dbReference type="AlphaFoldDB" id="A0A4R0RGJ9"/>
<protein>
    <recommendedName>
        <fullName evidence="3">F-box domain-containing protein</fullName>
    </recommendedName>
</protein>